<dbReference type="OrthoDB" id="2404998at2"/>
<dbReference type="AlphaFoldDB" id="A0A5J5HTZ7"/>
<keyword evidence="1" id="KW-0413">Isomerase</keyword>
<protein>
    <submittedName>
        <fullName evidence="1">Peptidyl-prolyl cis-trans isomerase</fullName>
    </submittedName>
</protein>
<reference evidence="1 2" key="1">
    <citation type="submission" date="2019-09" db="EMBL/GenBank/DDBJ databases">
        <title>Whole genome sequences of isolates from the Mars Exploration Rovers.</title>
        <authorList>
            <person name="Seuylemezian A."/>
            <person name="Vaishampayan P."/>
        </authorList>
    </citation>
    <scope>NUCLEOTIDE SEQUENCE [LARGE SCALE GENOMIC DNA]</scope>
    <source>
        <strain evidence="1 2">MER_TA_151</strain>
    </source>
</reference>
<proteinExistence type="predicted"/>
<comment type="caution">
    <text evidence="1">The sequence shown here is derived from an EMBL/GenBank/DDBJ whole genome shotgun (WGS) entry which is preliminary data.</text>
</comment>
<sequence>MENIILIKGKVKFPITLDPTVWIFDDRKLDLDTYFDQQETEINELEEYTKSISKHWDREIIEGAQLPTTNKTKKKFIKEELTTGSFGIRFQPFLNNAEPFNDATVVIIESADQEYSLPIEEAKNIILGFSANGKPLMEDGPAHVYLNKDSKSQPIKRIRGFRVE</sequence>
<organism evidence="1 2">
    <name type="scientific">Niallia endozanthoxylica</name>
    <dbReference type="NCBI Taxonomy" id="2036016"/>
    <lineage>
        <taxon>Bacteria</taxon>
        <taxon>Bacillati</taxon>
        <taxon>Bacillota</taxon>
        <taxon>Bacilli</taxon>
        <taxon>Bacillales</taxon>
        <taxon>Bacillaceae</taxon>
        <taxon>Niallia</taxon>
    </lineage>
</organism>
<accession>A0A5J5HTZ7</accession>
<dbReference type="RefSeq" id="WP_150439659.1">
    <property type="nucleotide sequence ID" value="NZ_VYKL01000015.1"/>
</dbReference>
<keyword evidence="2" id="KW-1185">Reference proteome</keyword>
<dbReference type="EMBL" id="VYKL01000015">
    <property type="protein sequence ID" value="KAA9026009.1"/>
    <property type="molecule type" value="Genomic_DNA"/>
</dbReference>
<name>A0A5J5HTZ7_9BACI</name>
<evidence type="ECO:0000313" key="2">
    <source>
        <dbReference type="Proteomes" id="UP000326671"/>
    </source>
</evidence>
<dbReference type="Proteomes" id="UP000326671">
    <property type="component" value="Unassembled WGS sequence"/>
</dbReference>
<gene>
    <name evidence="1" type="ORF">F4V44_09005</name>
</gene>
<dbReference type="GO" id="GO:0016853">
    <property type="term" value="F:isomerase activity"/>
    <property type="evidence" value="ECO:0007669"/>
    <property type="project" value="UniProtKB-KW"/>
</dbReference>
<evidence type="ECO:0000313" key="1">
    <source>
        <dbReference type="EMBL" id="KAA9026009.1"/>
    </source>
</evidence>